<evidence type="ECO:0000313" key="1">
    <source>
        <dbReference type="EMBL" id="MQL90175.1"/>
    </source>
</evidence>
<reference evidence="1" key="1">
    <citation type="submission" date="2017-07" db="EMBL/GenBank/DDBJ databases">
        <title>Taro Niue Genome Assembly and Annotation.</title>
        <authorList>
            <person name="Atibalentja N."/>
            <person name="Keating K."/>
            <person name="Fields C.J."/>
        </authorList>
    </citation>
    <scope>NUCLEOTIDE SEQUENCE</scope>
    <source>
        <strain evidence="1">Niue_2</strain>
        <tissue evidence="1">Leaf</tissue>
    </source>
</reference>
<organism evidence="1 2">
    <name type="scientific">Colocasia esculenta</name>
    <name type="common">Wild taro</name>
    <name type="synonym">Arum esculentum</name>
    <dbReference type="NCBI Taxonomy" id="4460"/>
    <lineage>
        <taxon>Eukaryota</taxon>
        <taxon>Viridiplantae</taxon>
        <taxon>Streptophyta</taxon>
        <taxon>Embryophyta</taxon>
        <taxon>Tracheophyta</taxon>
        <taxon>Spermatophyta</taxon>
        <taxon>Magnoliopsida</taxon>
        <taxon>Liliopsida</taxon>
        <taxon>Araceae</taxon>
        <taxon>Aroideae</taxon>
        <taxon>Colocasieae</taxon>
        <taxon>Colocasia</taxon>
    </lineage>
</organism>
<accession>A0A843V2T0</accession>
<evidence type="ECO:0000313" key="2">
    <source>
        <dbReference type="Proteomes" id="UP000652761"/>
    </source>
</evidence>
<sequence length="72" mass="8114">MAIKANNKHTEANTLHKDFYPGSDLLSTGVLCPVLEQHLRIPLPKGTVPLKDTYISSRSWPSLPNRKRYNSP</sequence>
<proteinExistence type="predicted"/>
<dbReference type="Proteomes" id="UP000652761">
    <property type="component" value="Unassembled WGS sequence"/>
</dbReference>
<comment type="caution">
    <text evidence="1">The sequence shown here is derived from an EMBL/GenBank/DDBJ whole genome shotgun (WGS) entry which is preliminary data.</text>
</comment>
<keyword evidence="2" id="KW-1185">Reference proteome</keyword>
<gene>
    <name evidence="1" type="ORF">Taro_022765</name>
</gene>
<dbReference type="AlphaFoldDB" id="A0A843V2T0"/>
<dbReference type="EMBL" id="NMUH01001217">
    <property type="protein sequence ID" value="MQL90175.1"/>
    <property type="molecule type" value="Genomic_DNA"/>
</dbReference>
<name>A0A843V2T0_COLES</name>
<protein>
    <submittedName>
        <fullName evidence="1">Uncharacterized protein</fullName>
    </submittedName>
</protein>